<dbReference type="AlphaFoldDB" id="S0G7I8"/>
<sequence length="235" mass="26383">MKKIPLVLVPGLLCDEALWEYQISALDHISIGLITDRHMHYDSIGQIAESIVAAAPPRFALAGLSMGGYIALEIYRKYSERVDRLALLDTSARAESRKQTERRNNLMALSRQDKFNDVVELLWPLLVDSSRRDDKVLKHKIVSMAHRVGPKVFVRQQHAIIHRLDQLPHLPKIACPAIVVCGENDQITPVACSEEMTAYIHGAKKVILPGCGHMSTIEKPDKVTQILQEWLAPQS</sequence>
<proteinExistence type="predicted"/>
<dbReference type="Pfam" id="PF00561">
    <property type="entry name" value="Abhydrolase_1"/>
    <property type="match status" value="1"/>
</dbReference>
<dbReference type="GO" id="GO:0016787">
    <property type="term" value="F:hydrolase activity"/>
    <property type="evidence" value="ECO:0007669"/>
    <property type="project" value="UniProtKB-KW"/>
</dbReference>
<dbReference type="RefSeq" id="WP_006963529.1">
    <property type="nucleotide sequence ID" value="NZ_APJX01000001.1"/>
</dbReference>
<protein>
    <submittedName>
        <fullName evidence="2">Alpha/beta hydrolase fold protein</fullName>
    </submittedName>
</protein>
<dbReference type="InterPro" id="IPR050266">
    <property type="entry name" value="AB_hydrolase_sf"/>
</dbReference>
<comment type="caution">
    <text evidence="2">The sequence shown here is derived from an EMBL/GenBank/DDBJ whole genome shotgun (WGS) entry which is preliminary data.</text>
</comment>
<organism evidence="2 3">
    <name type="scientific">Desulfotignum phosphitoxidans DSM 13687</name>
    <dbReference type="NCBI Taxonomy" id="1286635"/>
    <lineage>
        <taxon>Bacteria</taxon>
        <taxon>Pseudomonadati</taxon>
        <taxon>Thermodesulfobacteriota</taxon>
        <taxon>Desulfobacteria</taxon>
        <taxon>Desulfobacterales</taxon>
        <taxon>Desulfobacteraceae</taxon>
        <taxon>Desulfotignum</taxon>
    </lineage>
</organism>
<dbReference type="InterPro" id="IPR029058">
    <property type="entry name" value="AB_hydrolase_fold"/>
</dbReference>
<dbReference type="PANTHER" id="PTHR43798:SF29">
    <property type="entry name" value="AB HYDROLASE-1 DOMAIN-CONTAINING PROTEIN"/>
    <property type="match status" value="1"/>
</dbReference>
<keyword evidence="3" id="KW-1185">Reference proteome</keyword>
<dbReference type="Gene3D" id="3.40.50.1820">
    <property type="entry name" value="alpha/beta hydrolase"/>
    <property type="match status" value="1"/>
</dbReference>
<feature type="domain" description="AB hydrolase-1" evidence="1">
    <location>
        <begin position="57"/>
        <end position="220"/>
    </location>
</feature>
<keyword evidence="2" id="KW-0378">Hydrolase</keyword>
<evidence type="ECO:0000259" key="1">
    <source>
        <dbReference type="Pfam" id="PF00561"/>
    </source>
</evidence>
<reference evidence="2 3" key="1">
    <citation type="journal article" date="2013" name="Genome Announc.">
        <title>Draft Genome Sequence of Desulfotignum phosphitoxidans DSM 13687 Strain FiPS-3.</title>
        <authorList>
            <person name="Poehlein A."/>
            <person name="Daniel R."/>
            <person name="Simeonova D.D."/>
        </authorList>
    </citation>
    <scope>NUCLEOTIDE SEQUENCE [LARGE SCALE GENOMIC DNA]</scope>
    <source>
        <strain evidence="2 3">DSM 13687</strain>
    </source>
</reference>
<dbReference type="OrthoDB" id="9780932at2"/>
<evidence type="ECO:0000313" key="3">
    <source>
        <dbReference type="Proteomes" id="UP000014216"/>
    </source>
</evidence>
<name>S0G7I8_9BACT</name>
<evidence type="ECO:0000313" key="2">
    <source>
        <dbReference type="EMBL" id="EMS80946.1"/>
    </source>
</evidence>
<dbReference type="SUPFAM" id="SSF53474">
    <property type="entry name" value="alpha/beta-Hydrolases"/>
    <property type="match status" value="1"/>
</dbReference>
<dbReference type="PRINTS" id="PR00111">
    <property type="entry name" value="ABHYDROLASE"/>
</dbReference>
<dbReference type="InterPro" id="IPR000073">
    <property type="entry name" value="AB_hydrolase_1"/>
</dbReference>
<gene>
    <name evidence="2" type="ORF">Dpo_1c00760</name>
</gene>
<dbReference type="EMBL" id="APJX01000001">
    <property type="protein sequence ID" value="EMS80946.1"/>
    <property type="molecule type" value="Genomic_DNA"/>
</dbReference>
<dbReference type="PANTHER" id="PTHR43798">
    <property type="entry name" value="MONOACYLGLYCEROL LIPASE"/>
    <property type="match status" value="1"/>
</dbReference>
<accession>S0G7I8</accession>
<dbReference type="Proteomes" id="UP000014216">
    <property type="component" value="Unassembled WGS sequence"/>
</dbReference>